<keyword evidence="7" id="KW-1185">Reference proteome</keyword>
<evidence type="ECO:0000256" key="1">
    <source>
        <dbReference type="ARBA" id="ARBA00022741"/>
    </source>
</evidence>
<dbReference type="PRINTS" id="PR01590">
    <property type="entry name" value="HTHFIS"/>
</dbReference>
<dbReference type="Gene3D" id="1.10.10.60">
    <property type="entry name" value="Homeodomain-like"/>
    <property type="match status" value="1"/>
</dbReference>
<keyword evidence="2" id="KW-0067">ATP-binding</keyword>
<dbReference type="KEGG" id="obj:EIO64_13370"/>
<accession>A0A4D7AQY8</accession>
<dbReference type="Pfam" id="PF25601">
    <property type="entry name" value="AAA_lid_14"/>
    <property type="match status" value="1"/>
</dbReference>
<dbReference type="PANTHER" id="PTHR32071">
    <property type="entry name" value="TRANSCRIPTIONAL REGULATORY PROTEIN"/>
    <property type="match status" value="1"/>
</dbReference>
<proteinExistence type="predicted"/>
<keyword evidence="4" id="KW-0804">Transcription</keyword>
<evidence type="ECO:0000259" key="5">
    <source>
        <dbReference type="PROSITE" id="PS50045"/>
    </source>
</evidence>
<reference evidence="7" key="1">
    <citation type="submission" date="2018-12" db="EMBL/GenBank/DDBJ databases">
        <title>Dusodibacter welbiota gen. nov., sp. nov., isolated from human faeces and emended description of the Oscillibacter genus.</title>
        <authorList>
            <person name="Le Roy T."/>
            <person name="Van der Smissen P."/>
            <person name="Delzenne N."/>
            <person name="Muccioli G."/>
            <person name="Collet J.F."/>
            <person name="Cani P.D."/>
        </authorList>
    </citation>
    <scope>NUCLEOTIDE SEQUENCE [LARGE SCALE GENOMIC DNA]</scope>
    <source>
        <strain evidence="7">J115</strain>
    </source>
</reference>
<organism evidence="6 7">
    <name type="scientific">Dysosmobacter welbionis</name>
    <dbReference type="NCBI Taxonomy" id="2093857"/>
    <lineage>
        <taxon>Bacteria</taxon>
        <taxon>Bacillati</taxon>
        <taxon>Bacillota</taxon>
        <taxon>Clostridia</taxon>
        <taxon>Eubacteriales</taxon>
        <taxon>Oscillospiraceae</taxon>
        <taxon>Dysosmobacter</taxon>
    </lineage>
</organism>
<dbReference type="PANTHER" id="PTHR32071:SF57">
    <property type="entry name" value="C4-DICARBOXYLATE TRANSPORT TRANSCRIPTIONAL REGULATORY PROTEIN DCTD"/>
    <property type="match status" value="1"/>
</dbReference>
<evidence type="ECO:0000256" key="2">
    <source>
        <dbReference type="ARBA" id="ARBA00022840"/>
    </source>
</evidence>
<dbReference type="InterPro" id="IPR002078">
    <property type="entry name" value="Sigma_54_int"/>
</dbReference>
<dbReference type="AlphaFoldDB" id="A0A4D7AQY8"/>
<dbReference type="InterPro" id="IPR058031">
    <property type="entry name" value="AAA_lid_NorR"/>
</dbReference>
<feature type="domain" description="Sigma-54 factor interaction" evidence="5">
    <location>
        <begin position="1"/>
        <end position="178"/>
    </location>
</feature>
<evidence type="ECO:0000313" key="7">
    <source>
        <dbReference type="Proteomes" id="UP000298642"/>
    </source>
</evidence>
<dbReference type="Proteomes" id="UP000298642">
    <property type="component" value="Chromosome"/>
</dbReference>
<dbReference type="Gene3D" id="3.40.50.300">
    <property type="entry name" value="P-loop containing nucleotide triphosphate hydrolases"/>
    <property type="match status" value="1"/>
</dbReference>
<name>A0A4D7AQY8_9FIRM</name>
<evidence type="ECO:0000313" key="6">
    <source>
        <dbReference type="EMBL" id="QCI60081.1"/>
    </source>
</evidence>
<dbReference type="SUPFAM" id="SSF52540">
    <property type="entry name" value="P-loop containing nucleoside triphosphate hydrolases"/>
    <property type="match status" value="1"/>
</dbReference>
<dbReference type="GO" id="GO:0005524">
    <property type="term" value="F:ATP binding"/>
    <property type="evidence" value="ECO:0007669"/>
    <property type="project" value="UniProtKB-KW"/>
</dbReference>
<dbReference type="GO" id="GO:0006355">
    <property type="term" value="P:regulation of DNA-templated transcription"/>
    <property type="evidence" value="ECO:0007669"/>
    <property type="project" value="InterPro"/>
</dbReference>
<dbReference type="GO" id="GO:0043565">
    <property type="term" value="F:sequence-specific DNA binding"/>
    <property type="evidence" value="ECO:0007669"/>
    <property type="project" value="InterPro"/>
</dbReference>
<protein>
    <recommendedName>
        <fullName evidence="5">Sigma-54 factor interaction domain-containing protein</fullName>
    </recommendedName>
</protein>
<keyword evidence="3" id="KW-0805">Transcription regulation</keyword>
<dbReference type="InterPro" id="IPR009057">
    <property type="entry name" value="Homeodomain-like_sf"/>
</dbReference>
<dbReference type="RefSeq" id="WP_025544912.1">
    <property type="nucleotide sequence ID" value="NZ_CP034413.3"/>
</dbReference>
<dbReference type="SUPFAM" id="SSF46689">
    <property type="entry name" value="Homeodomain-like"/>
    <property type="match status" value="1"/>
</dbReference>
<dbReference type="PROSITE" id="PS50045">
    <property type="entry name" value="SIGMA54_INTERACT_4"/>
    <property type="match status" value="1"/>
</dbReference>
<gene>
    <name evidence="6" type="ORF">EIO64_13370</name>
</gene>
<evidence type="ECO:0000256" key="4">
    <source>
        <dbReference type="ARBA" id="ARBA00023163"/>
    </source>
</evidence>
<dbReference type="InterPro" id="IPR027417">
    <property type="entry name" value="P-loop_NTPase"/>
</dbReference>
<evidence type="ECO:0000256" key="3">
    <source>
        <dbReference type="ARBA" id="ARBA00023015"/>
    </source>
</evidence>
<dbReference type="Pfam" id="PF02954">
    <property type="entry name" value="HTH_8"/>
    <property type="match status" value="1"/>
</dbReference>
<dbReference type="EMBL" id="CP034413">
    <property type="protein sequence ID" value="QCI60081.1"/>
    <property type="molecule type" value="Genomic_DNA"/>
</dbReference>
<keyword evidence="1" id="KW-0547">Nucleotide-binding</keyword>
<dbReference type="Pfam" id="PF14532">
    <property type="entry name" value="Sigma54_activ_2"/>
    <property type="match status" value="1"/>
</dbReference>
<dbReference type="InterPro" id="IPR002197">
    <property type="entry name" value="HTH_Fis"/>
</dbReference>
<dbReference type="Gene3D" id="1.10.8.60">
    <property type="match status" value="1"/>
</dbReference>
<sequence length="257" mass="28570">MGTHKGVVARRIHTKSATEGTTLMRLQCRDLTEKNWDMLLNNAASPIHATGYTVYLENVDTLPKDLQQQVGTYIEDTKMTHRHRVISSSCCDLSAEVARGQFSSRLYLQLSGFTINVPSLAQRKEDIPAFVNMMIPQYNTALAKSTVGMEPDAMELMVEFEWPLNLVQLEKVLRQMIAASSGFYITAAEVAAVLQNEMRKVSALPPAVDLSGTLEDIERRVIEQVLREENMNQSAAAKRLGIGRSTLWRKIAGSGGK</sequence>